<reference evidence="2 3" key="1">
    <citation type="submission" date="2024-09" db="EMBL/GenBank/DDBJ databases">
        <title>Chromosome-scale assembly of Riccia fluitans.</title>
        <authorList>
            <person name="Paukszto L."/>
            <person name="Sawicki J."/>
            <person name="Karawczyk K."/>
            <person name="Piernik-Szablinska J."/>
            <person name="Szczecinska M."/>
            <person name="Mazdziarz M."/>
        </authorList>
    </citation>
    <scope>NUCLEOTIDE SEQUENCE [LARGE SCALE GENOMIC DNA]</scope>
    <source>
        <strain evidence="2">Rf_01</strain>
        <tissue evidence="2">Aerial parts of the thallus</tissue>
    </source>
</reference>
<organism evidence="2 3">
    <name type="scientific">Riccia fluitans</name>
    <dbReference type="NCBI Taxonomy" id="41844"/>
    <lineage>
        <taxon>Eukaryota</taxon>
        <taxon>Viridiplantae</taxon>
        <taxon>Streptophyta</taxon>
        <taxon>Embryophyta</taxon>
        <taxon>Marchantiophyta</taxon>
        <taxon>Marchantiopsida</taxon>
        <taxon>Marchantiidae</taxon>
        <taxon>Marchantiales</taxon>
        <taxon>Ricciaceae</taxon>
        <taxon>Riccia</taxon>
    </lineage>
</organism>
<keyword evidence="3" id="KW-1185">Reference proteome</keyword>
<evidence type="ECO:0000256" key="1">
    <source>
        <dbReference type="SAM" id="MobiDB-lite"/>
    </source>
</evidence>
<gene>
    <name evidence="2" type="ORF">R1flu_008618</name>
</gene>
<feature type="region of interest" description="Disordered" evidence="1">
    <location>
        <begin position="189"/>
        <end position="211"/>
    </location>
</feature>
<sequence length="313" mass="34669">MEKQETEVKVVHLSSDKCVLEFQRVGEFLHRESLRAFSSLKMQAATKAARRLSQVMGLGNGTTSAYISATWGREPEPFDEALIPDSHSIPEVGPLSPSTAFFPSSSSRTIGQRIFMFFGVDPNANENFFRDQGEVDRALSSEPKELVSRMKRKMTTFLAITSSSESPEGSITAAESSDAAEKIIDLPSFNRSGDRKRPKQGAVKPTSYSRKRGAAISSQHQVQLLSTLQRISITFFYFSGGPLRIRAYCGSWGTRADAAWTACGSWFLYNGVLKVLVVQEAWPHAEAEQKTYPTVSKIYSLMSIEEGPDMLDL</sequence>
<name>A0ABD1YC96_9MARC</name>
<dbReference type="AlphaFoldDB" id="A0ABD1YC96"/>
<dbReference type="EMBL" id="JBHFFA010000005">
    <property type="protein sequence ID" value="KAL2624373.1"/>
    <property type="molecule type" value="Genomic_DNA"/>
</dbReference>
<evidence type="ECO:0000313" key="3">
    <source>
        <dbReference type="Proteomes" id="UP001605036"/>
    </source>
</evidence>
<dbReference type="Proteomes" id="UP001605036">
    <property type="component" value="Unassembled WGS sequence"/>
</dbReference>
<protein>
    <submittedName>
        <fullName evidence="2">Uncharacterized protein</fullName>
    </submittedName>
</protein>
<evidence type="ECO:0000313" key="2">
    <source>
        <dbReference type="EMBL" id="KAL2624373.1"/>
    </source>
</evidence>
<proteinExistence type="predicted"/>
<comment type="caution">
    <text evidence="2">The sequence shown here is derived from an EMBL/GenBank/DDBJ whole genome shotgun (WGS) entry which is preliminary data.</text>
</comment>
<accession>A0ABD1YC96</accession>